<reference evidence="11" key="1">
    <citation type="submission" date="2016-10" db="EMBL/GenBank/DDBJ databases">
        <authorList>
            <person name="Varghese N."/>
            <person name="Submissions S."/>
        </authorList>
    </citation>
    <scope>NUCLEOTIDE SEQUENCE [LARGE SCALE GENOMIC DNA]</scope>
    <source>
        <strain evidence="11">DSM 45237</strain>
    </source>
</reference>
<keyword evidence="11" id="KW-1185">Reference proteome</keyword>
<evidence type="ECO:0000256" key="4">
    <source>
        <dbReference type="ARBA" id="ARBA00022801"/>
    </source>
</evidence>
<dbReference type="PRINTS" id="PR00481">
    <property type="entry name" value="LAMNOPPTDASE"/>
</dbReference>
<dbReference type="PANTHER" id="PTHR11963">
    <property type="entry name" value="LEUCINE AMINOPEPTIDASE-RELATED"/>
    <property type="match status" value="1"/>
</dbReference>
<proteinExistence type="inferred from homology"/>
<dbReference type="GO" id="GO:0070006">
    <property type="term" value="F:metalloaminopeptidase activity"/>
    <property type="evidence" value="ECO:0007669"/>
    <property type="project" value="InterPro"/>
</dbReference>
<dbReference type="STRING" id="561176.SAMN04488561_2432"/>
<name>A0A1H5L616_9ACTN</name>
<dbReference type="SUPFAM" id="SSF52949">
    <property type="entry name" value="Macro domain-like"/>
    <property type="match status" value="1"/>
</dbReference>
<keyword evidence="3" id="KW-0645">Protease</keyword>
<evidence type="ECO:0000313" key="10">
    <source>
        <dbReference type="EMBL" id="SEE72522.1"/>
    </source>
</evidence>
<dbReference type="CDD" id="cd00433">
    <property type="entry name" value="Peptidase_M17"/>
    <property type="match status" value="1"/>
</dbReference>
<evidence type="ECO:0000256" key="5">
    <source>
        <dbReference type="ARBA" id="ARBA00033172"/>
    </source>
</evidence>
<protein>
    <recommendedName>
        <fullName evidence="7">Probable cytosol aminopeptidase</fullName>
    </recommendedName>
    <alternativeName>
        <fullName evidence="8">Leucine aminopeptidase</fullName>
    </alternativeName>
    <alternativeName>
        <fullName evidence="5">Leucyl aminopeptidase</fullName>
    </alternativeName>
</protein>
<dbReference type="GO" id="GO:0006508">
    <property type="term" value="P:proteolysis"/>
    <property type="evidence" value="ECO:0007669"/>
    <property type="project" value="UniProtKB-KW"/>
</dbReference>
<evidence type="ECO:0000256" key="1">
    <source>
        <dbReference type="ARBA" id="ARBA00009528"/>
    </source>
</evidence>
<comment type="similarity">
    <text evidence="1">Belongs to the peptidase M17 family.</text>
</comment>
<dbReference type="GO" id="GO:0005737">
    <property type="term" value="C:cytoplasm"/>
    <property type="evidence" value="ECO:0007669"/>
    <property type="project" value="InterPro"/>
</dbReference>
<feature type="domain" description="Cytosol aminopeptidase" evidence="9">
    <location>
        <begin position="169"/>
        <end position="473"/>
    </location>
</feature>
<evidence type="ECO:0000256" key="2">
    <source>
        <dbReference type="ARBA" id="ARBA00022438"/>
    </source>
</evidence>
<accession>A0A1H5L616</accession>
<dbReference type="Gene3D" id="3.40.220.10">
    <property type="entry name" value="Leucine Aminopeptidase, subunit E, domain 1"/>
    <property type="match status" value="1"/>
</dbReference>
<dbReference type="InterPro" id="IPR000819">
    <property type="entry name" value="Peptidase_M17_C"/>
</dbReference>
<dbReference type="Pfam" id="PF00883">
    <property type="entry name" value="Peptidase_M17"/>
    <property type="match status" value="1"/>
</dbReference>
<dbReference type="InterPro" id="IPR043472">
    <property type="entry name" value="Macro_dom-like"/>
</dbReference>
<dbReference type="RefSeq" id="WP_083289252.1">
    <property type="nucleotide sequence ID" value="NZ_FNUC01000003.1"/>
</dbReference>
<evidence type="ECO:0000256" key="6">
    <source>
        <dbReference type="ARBA" id="ARBA00049972"/>
    </source>
</evidence>
<organism evidence="10 11">
    <name type="scientific">Jiangella alba</name>
    <dbReference type="NCBI Taxonomy" id="561176"/>
    <lineage>
        <taxon>Bacteria</taxon>
        <taxon>Bacillati</taxon>
        <taxon>Actinomycetota</taxon>
        <taxon>Actinomycetes</taxon>
        <taxon>Jiangellales</taxon>
        <taxon>Jiangellaceae</taxon>
        <taxon>Jiangella</taxon>
    </lineage>
</organism>
<dbReference type="EMBL" id="FNUC01000003">
    <property type="protein sequence ID" value="SEE72522.1"/>
    <property type="molecule type" value="Genomic_DNA"/>
</dbReference>
<keyword evidence="4" id="KW-0378">Hydrolase</keyword>
<gene>
    <name evidence="10" type="ORF">SAMN04488561_2432</name>
</gene>
<evidence type="ECO:0000256" key="7">
    <source>
        <dbReference type="ARBA" id="ARBA00050021"/>
    </source>
</evidence>
<dbReference type="PANTHER" id="PTHR11963:SF23">
    <property type="entry name" value="CYTOSOL AMINOPEPTIDASE"/>
    <property type="match status" value="1"/>
</dbReference>
<dbReference type="OrthoDB" id="9809354at2"/>
<evidence type="ECO:0000256" key="3">
    <source>
        <dbReference type="ARBA" id="ARBA00022670"/>
    </source>
</evidence>
<dbReference type="GO" id="GO:0030145">
    <property type="term" value="F:manganese ion binding"/>
    <property type="evidence" value="ECO:0007669"/>
    <property type="project" value="InterPro"/>
</dbReference>
<comment type="function">
    <text evidence="6">Presumably involved in the processing and regular turnover of intracellular proteins. Catalyzes the removal of unsubstituted N-terminal amino acids from various peptides.</text>
</comment>
<evidence type="ECO:0000259" key="9">
    <source>
        <dbReference type="Pfam" id="PF00883"/>
    </source>
</evidence>
<dbReference type="SUPFAM" id="SSF53187">
    <property type="entry name" value="Zn-dependent exopeptidases"/>
    <property type="match status" value="1"/>
</dbReference>
<dbReference type="InterPro" id="IPR011356">
    <property type="entry name" value="Leucine_aapep/pepB"/>
</dbReference>
<keyword evidence="2 10" id="KW-0031">Aminopeptidase</keyword>
<dbReference type="Proteomes" id="UP000181980">
    <property type="component" value="Unassembled WGS sequence"/>
</dbReference>
<dbReference type="Gene3D" id="3.40.630.10">
    <property type="entry name" value="Zn peptidases"/>
    <property type="match status" value="1"/>
</dbReference>
<dbReference type="AlphaFoldDB" id="A0A1H5L616"/>
<sequence length="491" mass="50551">MTKQGADAPALQAGTVVVPIGRGAEVPSALVRFLADAGVAADVREIGRRAGLTEPGDVARIPVVGGPDLVYVVVGDPLPELPFHHVREAAMAAARRCGSAATVLDAVGCWDDDPACATAAAEGWVLGSYRYHVDWTVADLLARLDPAPVRHWGSDEAVREGVVLGAAANLVRDLVNAPPGQLVPERLAAVCRELGQALGFEVRVHHQDMLERDGFGGLLGVGRASVYPPVLVELRRGDDAGPHTALVGKGITFDAGGISLKPTRGMLTMKADMSGAAAVLGAFVALAGLRSDVPVRGYLACAENMPGPAATRIGDVLRHRGGRTVEVTDADCEGRLVLADALAYAAEADPAAIVDLATLTTSTGLGPQIWAGFGTDGALLAQVLAAGSASGEPGWAMPRWEPYRSGLASDVADARNFDPDATQPYGGITAALYLEPFASGVAWAHVDLGLTVMHPAADHRWAAGANGRGVRLLTRFLAARSSGVAAGEGAA</sequence>
<evidence type="ECO:0000256" key="8">
    <source>
        <dbReference type="ARBA" id="ARBA00050061"/>
    </source>
</evidence>
<evidence type="ECO:0000313" key="11">
    <source>
        <dbReference type="Proteomes" id="UP000181980"/>
    </source>
</evidence>